<proteinExistence type="predicted"/>
<dbReference type="AlphaFoldDB" id="A0A7W6DVR4"/>
<name>A0A7W6DVR4_9RHOB</name>
<dbReference type="EMBL" id="JACIEJ010000005">
    <property type="protein sequence ID" value="MBB3986174.1"/>
    <property type="molecule type" value="Genomic_DNA"/>
</dbReference>
<protein>
    <recommendedName>
        <fullName evidence="3">HK97 gp10 family phage protein</fullName>
    </recommendedName>
</protein>
<keyword evidence="2" id="KW-1185">Reference proteome</keyword>
<gene>
    <name evidence="1" type="ORF">GGQ68_002512</name>
</gene>
<dbReference type="RefSeq" id="WP_183966333.1">
    <property type="nucleotide sequence ID" value="NZ_BAABBZ010000007.1"/>
</dbReference>
<organism evidence="1 2">
    <name type="scientific">Sagittula marina</name>
    <dbReference type="NCBI Taxonomy" id="943940"/>
    <lineage>
        <taxon>Bacteria</taxon>
        <taxon>Pseudomonadati</taxon>
        <taxon>Pseudomonadota</taxon>
        <taxon>Alphaproteobacteria</taxon>
        <taxon>Rhodobacterales</taxon>
        <taxon>Roseobacteraceae</taxon>
        <taxon>Sagittula</taxon>
    </lineage>
</organism>
<evidence type="ECO:0000313" key="2">
    <source>
        <dbReference type="Proteomes" id="UP000541426"/>
    </source>
</evidence>
<reference evidence="1 2" key="1">
    <citation type="submission" date="2020-08" db="EMBL/GenBank/DDBJ databases">
        <title>Genomic Encyclopedia of Type Strains, Phase IV (KMG-IV): sequencing the most valuable type-strain genomes for metagenomic binning, comparative biology and taxonomic classification.</title>
        <authorList>
            <person name="Goeker M."/>
        </authorList>
    </citation>
    <scope>NUCLEOTIDE SEQUENCE [LARGE SCALE GENOMIC DNA]</scope>
    <source>
        <strain evidence="1 2">DSM 102235</strain>
    </source>
</reference>
<evidence type="ECO:0008006" key="3">
    <source>
        <dbReference type="Google" id="ProtNLM"/>
    </source>
</evidence>
<dbReference type="Proteomes" id="UP000541426">
    <property type="component" value="Unassembled WGS sequence"/>
</dbReference>
<evidence type="ECO:0000313" key="1">
    <source>
        <dbReference type="EMBL" id="MBB3986174.1"/>
    </source>
</evidence>
<accession>A0A7W6DVR4</accession>
<comment type="caution">
    <text evidence="1">The sequence shown here is derived from an EMBL/GenBank/DDBJ whole genome shotgun (WGS) entry which is preliminary data.</text>
</comment>
<sequence>MVQNAKFTKKMRAMRSEVKEALVRGVERNAEKVCDEMRLMLAVQYPAVAAKVEIGWTWGDAPTGSFTIARASNGAETTALSVAIYARGKQGSGLSAAWFEFGTAERVTKSGARRGRITAGPFFYTVFRANRQRVQASLRATLRRAVKKINAS</sequence>